<comment type="caution">
    <text evidence="12">The sequence shown here is derived from an EMBL/GenBank/DDBJ whole genome shotgun (WGS) entry which is preliminary data.</text>
</comment>
<evidence type="ECO:0000259" key="10">
    <source>
        <dbReference type="Pfam" id="PF01210"/>
    </source>
</evidence>
<evidence type="ECO:0000256" key="2">
    <source>
        <dbReference type="ARBA" id="ARBA00022516"/>
    </source>
</evidence>
<dbReference type="InterPro" id="IPR013328">
    <property type="entry name" value="6PGD_dom2"/>
</dbReference>
<name>A0A4R6IBV0_9MOLU</name>
<comment type="similarity">
    <text evidence="1 8">Belongs to the NAD-dependent glycerol-3-phosphate dehydrogenase family.</text>
</comment>
<dbReference type="RefSeq" id="WP_094254836.1">
    <property type="nucleotide sequence ID" value="NZ_NNCE01000006.1"/>
</dbReference>
<keyword evidence="5" id="KW-0443">Lipid metabolism</keyword>
<evidence type="ECO:0000313" key="12">
    <source>
        <dbReference type="EMBL" id="TDO19412.1"/>
    </source>
</evidence>
<keyword evidence="13" id="KW-1185">Reference proteome</keyword>
<evidence type="ECO:0000256" key="6">
    <source>
        <dbReference type="ARBA" id="ARBA00023209"/>
    </source>
</evidence>
<evidence type="ECO:0000256" key="8">
    <source>
        <dbReference type="RuleBase" id="RU000437"/>
    </source>
</evidence>
<dbReference type="GO" id="GO:0051287">
    <property type="term" value="F:NAD binding"/>
    <property type="evidence" value="ECO:0007669"/>
    <property type="project" value="InterPro"/>
</dbReference>
<dbReference type="InterPro" id="IPR008927">
    <property type="entry name" value="6-PGluconate_DH-like_C_sf"/>
</dbReference>
<keyword evidence="2" id="KW-0444">Lipid biosynthesis</keyword>
<dbReference type="Gene3D" id="3.40.50.720">
    <property type="entry name" value="NAD(P)-binding Rossmann-like Domain"/>
    <property type="match status" value="1"/>
</dbReference>
<evidence type="ECO:0000256" key="9">
    <source>
        <dbReference type="RuleBase" id="RU000439"/>
    </source>
</evidence>
<dbReference type="Proteomes" id="UP000295518">
    <property type="component" value="Unassembled WGS sequence"/>
</dbReference>
<evidence type="ECO:0000259" key="11">
    <source>
        <dbReference type="Pfam" id="PF07479"/>
    </source>
</evidence>
<dbReference type="Pfam" id="PF01210">
    <property type="entry name" value="NAD_Gly3P_dh_N"/>
    <property type="match status" value="1"/>
</dbReference>
<keyword evidence="6" id="KW-0594">Phospholipid biosynthesis</keyword>
<dbReference type="SUPFAM" id="SSF51735">
    <property type="entry name" value="NAD(P)-binding Rossmann-fold domains"/>
    <property type="match status" value="1"/>
</dbReference>
<organism evidence="12 13">
    <name type="scientific">Mycoplasma testudineum</name>
    <dbReference type="NCBI Taxonomy" id="244584"/>
    <lineage>
        <taxon>Bacteria</taxon>
        <taxon>Bacillati</taxon>
        <taxon>Mycoplasmatota</taxon>
        <taxon>Mollicutes</taxon>
        <taxon>Mycoplasmataceae</taxon>
        <taxon>Mycoplasma</taxon>
    </lineage>
</organism>
<comment type="catalytic activity">
    <reaction evidence="9">
        <text>sn-glycerol 3-phosphate + NADP(+) = dihydroxyacetone phosphate + NADPH + H(+)</text>
        <dbReference type="Rhea" id="RHEA:11096"/>
        <dbReference type="ChEBI" id="CHEBI:15378"/>
        <dbReference type="ChEBI" id="CHEBI:57597"/>
        <dbReference type="ChEBI" id="CHEBI:57642"/>
        <dbReference type="ChEBI" id="CHEBI:57783"/>
        <dbReference type="ChEBI" id="CHEBI:58349"/>
        <dbReference type="EC" id="1.1.1.94"/>
    </reaction>
</comment>
<protein>
    <recommendedName>
        <fullName evidence="9">Glycerol-3-phosphate dehydrogenase</fullName>
        <ecNumber evidence="9">1.1.1.94</ecNumber>
    </recommendedName>
</protein>
<evidence type="ECO:0000256" key="4">
    <source>
        <dbReference type="ARBA" id="ARBA00023027"/>
    </source>
</evidence>
<dbReference type="Gene3D" id="1.10.1040.10">
    <property type="entry name" value="N-(1-d-carboxylethyl)-l-norvaline Dehydrogenase, domain 2"/>
    <property type="match status" value="1"/>
</dbReference>
<dbReference type="OrthoDB" id="9812273at2"/>
<dbReference type="Pfam" id="PF07479">
    <property type="entry name" value="NAD_Gly3P_dh_C"/>
    <property type="match status" value="1"/>
</dbReference>
<evidence type="ECO:0000256" key="5">
    <source>
        <dbReference type="ARBA" id="ARBA00023098"/>
    </source>
</evidence>
<proteinExistence type="inferred from homology"/>
<dbReference type="InterPro" id="IPR006109">
    <property type="entry name" value="G3P_DH_NAD-dep_C"/>
</dbReference>
<feature type="domain" description="Glycerol-3-phosphate dehydrogenase NAD-dependent C-terminal" evidence="11">
    <location>
        <begin position="183"/>
        <end position="320"/>
    </location>
</feature>
<dbReference type="GO" id="GO:0008654">
    <property type="term" value="P:phospholipid biosynthetic process"/>
    <property type="evidence" value="ECO:0007669"/>
    <property type="project" value="UniProtKB-KW"/>
</dbReference>
<dbReference type="InterPro" id="IPR036291">
    <property type="entry name" value="NAD(P)-bd_dom_sf"/>
</dbReference>
<reference evidence="12 13" key="1">
    <citation type="submission" date="2019-03" db="EMBL/GenBank/DDBJ databases">
        <title>Genomic Encyclopedia of Archaeal and Bacterial Type Strains, Phase II (KMG-II): from individual species to whole genera.</title>
        <authorList>
            <person name="Goeker M."/>
        </authorList>
    </citation>
    <scope>NUCLEOTIDE SEQUENCE [LARGE SCALE GENOMIC DNA]</scope>
    <source>
        <strain evidence="12 13">ATCC 700618</strain>
    </source>
</reference>
<dbReference type="EMBL" id="SNWN01000014">
    <property type="protein sequence ID" value="TDO19412.1"/>
    <property type="molecule type" value="Genomic_DNA"/>
</dbReference>
<evidence type="ECO:0000256" key="3">
    <source>
        <dbReference type="ARBA" id="ARBA00023002"/>
    </source>
</evidence>
<keyword evidence="7" id="KW-1208">Phospholipid metabolism</keyword>
<keyword evidence="3 8" id="KW-0560">Oxidoreductase</keyword>
<accession>A0A4R6IBV0</accession>
<evidence type="ECO:0000256" key="7">
    <source>
        <dbReference type="ARBA" id="ARBA00023264"/>
    </source>
</evidence>
<dbReference type="PANTHER" id="PTHR11728">
    <property type="entry name" value="GLYCEROL-3-PHOSPHATE DEHYDROGENASE"/>
    <property type="match status" value="1"/>
</dbReference>
<gene>
    <name evidence="12" type="ORF">EI74_0681</name>
</gene>
<dbReference type="SUPFAM" id="SSF48179">
    <property type="entry name" value="6-phosphogluconate dehydrogenase C-terminal domain-like"/>
    <property type="match status" value="1"/>
</dbReference>
<dbReference type="PRINTS" id="PR00077">
    <property type="entry name" value="GPDHDRGNASE"/>
</dbReference>
<sequence>MKNIAIIGFKEKGMSIAKALSLNHNSVQIKAYSSTEKTTVNYKNHKFNPFFNESLEIENLEVSSNIEKTLKDADLILFTVDNSKLEDYFPIIFKYIKKEVTLLFFEKGNFPGTYRNVQNHLLEITKDNPLIKDVMLISGSYNLKSLYQNNLQVVTLSASNKKEALKVRELFKRTNFRIYISLDVIGIEIYSNLAEMAQLIAGMSQGMEFSRVTTAAIIGRTICEAGKITKVLGGQYDSLISSAIFPSVLLHTFDETKINFQIGLDVIRKGKRALGITKHKSPFDALLFFVEQAKIYNIKLPMLNTIYGLLQKEISPKSALDEFIKTDVPFEAIHDFMEEK</sequence>
<evidence type="ECO:0000256" key="1">
    <source>
        <dbReference type="ARBA" id="ARBA00011009"/>
    </source>
</evidence>
<dbReference type="EC" id="1.1.1.94" evidence="9"/>
<dbReference type="GO" id="GO:0005975">
    <property type="term" value="P:carbohydrate metabolic process"/>
    <property type="evidence" value="ECO:0007669"/>
    <property type="project" value="InterPro"/>
</dbReference>
<evidence type="ECO:0000313" key="13">
    <source>
        <dbReference type="Proteomes" id="UP000295518"/>
    </source>
</evidence>
<dbReference type="InterPro" id="IPR011128">
    <property type="entry name" value="G3P_DH_NAD-dep_N"/>
</dbReference>
<dbReference type="GO" id="GO:0046168">
    <property type="term" value="P:glycerol-3-phosphate catabolic process"/>
    <property type="evidence" value="ECO:0007669"/>
    <property type="project" value="InterPro"/>
</dbReference>
<dbReference type="AlphaFoldDB" id="A0A4R6IBV0"/>
<dbReference type="PANTHER" id="PTHR11728:SF1">
    <property type="entry name" value="GLYCEROL-3-PHOSPHATE DEHYDROGENASE [NAD(+)] 2, CHLOROPLASTIC"/>
    <property type="match status" value="1"/>
</dbReference>
<keyword evidence="4 8" id="KW-0520">NAD</keyword>
<dbReference type="InterPro" id="IPR006168">
    <property type="entry name" value="G3P_DH_NAD-dep"/>
</dbReference>
<dbReference type="GO" id="GO:0141153">
    <property type="term" value="F:glycerol-3-phosphate dehydrogenase (NADP+) activity"/>
    <property type="evidence" value="ECO:0007669"/>
    <property type="project" value="RHEA"/>
</dbReference>
<dbReference type="GO" id="GO:0005829">
    <property type="term" value="C:cytosol"/>
    <property type="evidence" value="ECO:0007669"/>
    <property type="project" value="TreeGrafter"/>
</dbReference>
<feature type="domain" description="Glycerol-3-phosphate dehydrogenase NAD-dependent N-terminal" evidence="10">
    <location>
        <begin position="4"/>
        <end position="163"/>
    </location>
</feature>